<reference evidence="1" key="1">
    <citation type="journal article" date="2023" name="G3 (Bethesda)">
        <title>A reference genome for the long-term kleptoplast-retaining sea slug Elysia crispata morphotype clarki.</title>
        <authorList>
            <person name="Eastman K.E."/>
            <person name="Pendleton A.L."/>
            <person name="Shaikh M.A."/>
            <person name="Suttiyut T."/>
            <person name="Ogas R."/>
            <person name="Tomko P."/>
            <person name="Gavelis G."/>
            <person name="Widhalm J.R."/>
            <person name="Wisecaver J.H."/>
        </authorList>
    </citation>
    <scope>NUCLEOTIDE SEQUENCE</scope>
    <source>
        <strain evidence="1">ECLA1</strain>
    </source>
</reference>
<dbReference type="Proteomes" id="UP001283361">
    <property type="component" value="Unassembled WGS sequence"/>
</dbReference>
<name>A0AAE0ZI63_9GAST</name>
<organism evidence="1 2">
    <name type="scientific">Elysia crispata</name>
    <name type="common">lettuce slug</name>
    <dbReference type="NCBI Taxonomy" id="231223"/>
    <lineage>
        <taxon>Eukaryota</taxon>
        <taxon>Metazoa</taxon>
        <taxon>Spiralia</taxon>
        <taxon>Lophotrochozoa</taxon>
        <taxon>Mollusca</taxon>
        <taxon>Gastropoda</taxon>
        <taxon>Heterobranchia</taxon>
        <taxon>Euthyneura</taxon>
        <taxon>Panpulmonata</taxon>
        <taxon>Sacoglossa</taxon>
        <taxon>Placobranchoidea</taxon>
        <taxon>Plakobranchidae</taxon>
        <taxon>Elysia</taxon>
    </lineage>
</organism>
<evidence type="ECO:0000313" key="2">
    <source>
        <dbReference type="Proteomes" id="UP001283361"/>
    </source>
</evidence>
<keyword evidence="2" id="KW-1185">Reference proteome</keyword>
<gene>
    <name evidence="1" type="ORF">RRG08_046897</name>
</gene>
<evidence type="ECO:0000313" key="1">
    <source>
        <dbReference type="EMBL" id="KAK3769792.1"/>
    </source>
</evidence>
<dbReference type="EMBL" id="JAWDGP010003890">
    <property type="protein sequence ID" value="KAK3769792.1"/>
    <property type="molecule type" value="Genomic_DNA"/>
</dbReference>
<accession>A0AAE0ZI63</accession>
<sequence length="81" mass="9121">MRENVSASNTKDVFDGCGAHRSHLLASTDCMYSMQRTSPDSSEDWLVEWLSANRFTIVSGEDTIRSCLLKQSRVTFGMLRS</sequence>
<protein>
    <submittedName>
        <fullName evidence="1">Uncharacterized protein</fullName>
    </submittedName>
</protein>
<dbReference type="AlphaFoldDB" id="A0AAE0ZI63"/>
<comment type="caution">
    <text evidence="1">The sequence shown here is derived from an EMBL/GenBank/DDBJ whole genome shotgun (WGS) entry which is preliminary data.</text>
</comment>
<proteinExistence type="predicted"/>